<dbReference type="InterPro" id="IPR019587">
    <property type="entry name" value="Polyketide_cyclase/dehydratase"/>
</dbReference>
<protein>
    <recommendedName>
        <fullName evidence="3">Polyketide cyclase</fullName>
    </recommendedName>
</protein>
<dbReference type="SUPFAM" id="SSF55961">
    <property type="entry name" value="Bet v1-like"/>
    <property type="match status" value="1"/>
</dbReference>
<evidence type="ECO:0008006" key="3">
    <source>
        <dbReference type="Google" id="ProtNLM"/>
    </source>
</evidence>
<dbReference type="Pfam" id="PF10604">
    <property type="entry name" value="Polyketide_cyc2"/>
    <property type="match status" value="1"/>
</dbReference>
<dbReference type="AlphaFoldDB" id="A0A9E6Y2K9"/>
<keyword evidence="2" id="KW-1185">Reference proteome</keyword>
<dbReference type="CDD" id="cd07812">
    <property type="entry name" value="SRPBCC"/>
    <property type="match status" value="1"/>
</dbReference>
<dbReference type="KEGG" id="sbae:DSM104329_05291"/>
<evidence type="ECO:0000313" key="1">
    <source>
        <dbReference type="EMBL" id="UGS38860.1"/>
    </source>
</evidence>
<proteinExistence type="predicted"/>
<dbReference type="InterPro" id="IPR023393">
    <property type="entry name" value="START-like_dom_sf"/>
</dbReference>
<dbReference type="EMBL" id="CP087164">
    <property type="protein sequence ID" value="UGS38860.1"/>
    <property type="molecule type" value="Genomic_DNA"/>
</dbReference>
<dbReference type="Gene3D" id="3.30.530.20">
    <property type="match status" value="1"/>
</dbReference>
<evidence type="ECO:0000313" key="2">
    <source>
        <dbReference type="Proteomes" id="UP001162834"/>
    </source>
</evidence>
<accession>A0A9E6Y2K9</accession>
<reference evidence="1" key="1">
    <citation type="journal article" date="2022" name="Int. J. Syst. Evol. Microbiol.">
        <title>Pseudomonas aegrilactucae sp. nov. and Pseudomonas morbosilactucae sp. nov., pathogens causing bacterial rot of lettuce in Japan.</title>
        <authorList>
            <person name="Sawada H."/>
            <person name="Fujikawa T."/>
            <person name="Satou M."/>
        </authorList>
    </citation>
    <scope>NUCLEOTIDE SEQUENCE</scope>
    <source>
        <strain evidence="1">0166_1</strain>
    </source>
</reference>
<name>A0A9E6Y2K9_9ACTN</name>
<dbReference type="RefSeq" id="WP_259312875.1">
    <property type="nucleotide sequence ID" value="NZ_CP087164.1"/>
</dbReference>
<dbReference type="Proteomes" id="UP001162834">
    <property type="component" value="Chromosome"/>
</dbReference>
<sequence length="161" mass="17290">MSHNTIVIEASAERVFAVLSDAFAYGQWVVGSETILDADPEFPATGSRFRHRVGSGPVKVRDYTEVVDGNPPYRLELLARARPLLGSAHVTMLVEPRGEASAFVTMIEHAATLPSRLVLNPLSDPLVHLRNAESLRRLKRLAEHGEAATATGPASAAAAGR</sequence>
<gene>
    <name evidence="1" type="ORF">DSM104329_05291</name>
</gene>
<organism evidence="1 2">
    <name type="scientific">Capillimicrobium parvum</name>
    <dbReference type="NCBI Taxonomy" id="2884022"/>
    <lineage>
        <taxon>Bacteria</taxon>
        <taxon>Bacillati</taxon>
        <taxon>Actinomycetota</taxon>
        <taxon>Thermoleophilia</taxon>
        <taxon>Solirubrobacterales</taxon>
        <taxon>Capillimicrobiaceae</taxon>
        <taxon>Capillimicrobium</taxon>
    </lineage>
</organism>